<gene>
    <name evidence="2" type="ORF">LIER_29839</name>
</gene>
<accession>A0AAV3RLP0</accession>
<evidence type="ECO:0000313" key="3">
    <source>
        <dbReference type="Proteomes" id="UP001454036"/>
    </source>
</evidence>
<feature type="compositionally biased region" description="Basic residues" evidence="1">
    <location>
        <begin position="242"/>
        <end position="255"/>
    </location>
</feature>
<dbReference type="Proteomes" id="UP001454036">
    <property type="component" value="Unassembled WGS sequence"/>
</dbReference>
<evidence type="ECO:0000256" key="1">
    <source>
        <dbReference type="SAM" id="MobiDB-lite"/>
    </source>
</evidence>
<dbReference type="AlphaFoldDB" id="A0AAV3RLP0"/>
<dbReference type="EMBL" id="BAABME010010417">
    <property type="protein sequence ID" value="GAA0178470.1"/>
    <property type="molecule type" value="Genomic_DNA"/>
</dbReference>
<comment type="caution">
    <text evidence="2">The sequence shown here is derived from an EMBL/GenBank/DDBJ whole genome shotgun (WGS) entry which is preliminary data.</text>
</comment>
<feature type="compositionally biased region" description="Basic and acidic residues" evidence="1">
    <location>
        <begin position="191"/>
        <end position="207"/>
    </location>
</feature>
<keyword evidence="3" id="KW-1185">Reference proteome</keyword>
<evidence type="ECO:0000313" key="2">
    <source>
        <dbReference type="EMBL" id="GAA0178470.1"/>
    </source>
</evidence>
<proteinExistence type="predicted"/>
<reference evidence="2 3" key="1">
    <citation type="submission" date="2024-01" db="EMBL/GenBank/DDBJ databases">
        <title>The complete chloroplast genome sequence of Lithospermum erythrorhizon: insights into the phylogenetic relationship among Boraginaceae species and the maternal lineages of purple gromwells.</title>
        <authorList>
            <person name="Okada T."/>
            <person name="Watanabe K."/>
        </authorList>
    </citation>
    <scope>NUCLEOTIDE SEQUENCE [LARGE SCALE GENOMIC DNA]</scope>
</reference>
<sequence>MLERIRRLCMERIKDMRLAIVSKPGPLCHRIHRILEKRICYADRMSYSWNGLDGFEIFSHNGIPCIYARPAICSKKQLPIDWVDNFYKISTFGWLYENVLESMTGPSEWPKTRNITLLPLKFVRQAGRPKLSRKRDITEVRRVKGKEKVTRWHSQTCKYCGIVGHNVQTCVKKKADTEGRGVQPKKCTRAKATEHDAPQEAIEHEEPTEVSIEPAEHVEAPQEEPAEHDESPHEEPAEVPAPKKRPRQQRKKQLS</sequence>
<name>A0AAV3RLP0_LITER</name>
<feature type="region of interest" description="Disordered" evidence="1">
    <location>
        <begin position="174"/>
        <end position="255"/>
    </location>
</feature>
<organism evidence="2 3">
    <name type="scientific">Lithospermum erythrorhizon</name>
    <name type="common">Purple gromwell</name>
    <name type="synonym">Lithospermum officinale var. erythrorhizon</name>
    <dbReference type="NCBI Taxonomy" id="34254"/>
    <lineage>
        <taxon>Eukaryota</taxon>
        <taxon>Viridiplantae</taxon>
        <taxon>Streptophyta</taxon>
        <taxon>Embryophyta</taxon>
        <taxon>Tracheophyta</taxon>
        <taxon>Spermatophyta</taxon>
        <taxon>Magnoliopsida</taxon>
        <taxon>eudicotyledons</taxon>
        <taxon>Gunneridae</taxon>
        <taxon>Pentapetalae</taxon>
        <taxon>asterids</taxon>
        <taxon>lamiids</taxon>
        <taxon>Boraginales</taxon>
        <taxon>Boraginaceae</taxon>
        <taxon>Boraginoideae</taxon>
        <taxon>Lithospermeae</taxon>
        <taxon>Lithospermum</taxon>
    </lineage>
</organism>
<protein>
    <submittedName>
        <fullName evidence="2">Uncharacterized protein</fullName>
    </submittedName>
</protein>